<name>A0A844M3Q2_9GAMM</name>
<protein>
    <submittedName>
        <fullName evidence="1">Fumarylacetoacetate hydrolase</fullName>
    </submittedName>
</protein>
<keyword evidence="2" id="KW-1185">Reference proteome</keyword>
<evidence type="ECO:0000313" key="2">
    <source>
        <dbReference type="Proteomes" id="UP000442109"/>
    </source>
</evidence>
<evidence type="ECO:0000313" key="1">
    <source>
        <dbReference type="EMBL" id="MUG33443.1"/>
    </source>
</evidence>
<dbReference type="GO" id="GO:0016787">
    <property type="term" value="F:hydrolase activity"/>
    <property type="evidence" value="ECO:0007669"/>
    <property type="project" value="UniProtKB-KW"/>
</dbReference>
<accession>A0A844M3Q2</accession>
<dbReference type="EMBL" id="WFKQ01000018">
    <property type="protein sequence ID" value="MUG33443.1"/>
    <property type="molecule type" value="Genomic_DNA"/>
</dbReference>
<dbReference type="Proteomes" id="UP000442109">
    <property type="component" value="Unassembled WGS sequence"/>
</dbReference>
<sequence length="182" mass="19955">MNMKLNVTNTLPTDSQQGCLIGRVWRADKKKPVPVLLRNNEVIDISSHFPTVAQLLENSNPVSILANLTGEALGTVEELLDNTHYNEIGNDNFHFLSPIDLQVIKAAGVTFASSMIERVIEEKAGGDAAKAKDIRNQVNAVIGNNLRDIVPGSEKAQKLKDYLISNNMWSQYLEVGIGVDAE</sequence>
<dbReference type="AlphaFoldDB" id="A0A844M3Q2"/>
<gene>
    <name evidence="1" type="ORF">GB996_11685</name>
</gene>
<proteinExistence type="predicted"/>
<feature type="non-terminal residue" evidence="1">
    <location>
        <position position="182"/>
    </location>
</feature>
<keyword evidence="1" id="KW-0378">Hydrolase</keyword>
<organism evidence="1 2">
    <name type="scientific">Psychrobacter sanguinis</name>
    <dbReference type="NCBI Taxonomy" id="861445"/>
    <lineage>
        <taxon>Bacteria</taxon>
        <taxon>Pseudomonadati</taxon>
        <taxon>Pseudomonadota</taxon>
        <taxon>Gammaproteobacteria</taxon>
        <taxon>Moraxellales</taxon>
        <taxon>Moraxellaceae</taxon>
        <taxon>Psychrobacter</taxon>
    </lineage>
</organism>
<reference evidence="1 2" key="1">
    <citation type="journal article" date="2019" name="PLoS ONE">
        <title>Pup mortality in New Zealand sea lions (Phocarctos hookeri) at Enderby Island, Auckland Islands, 2013-18.</title>
        <authorList>
            <person name="Michael S.A."/>
            <person name="Hayman D.T.S."/>
            <person name="Gray R."/>
            <person name="Zhang J."/>
            <person name="Rogers L."/>
            <person name="Roe W.D."/>
        </authorList>
    </citation>
    <scope>NUCLEOTIDE SEQUENCE [LARGE SCALE GENOMIC DNA]</scope>
    <source>
        <strain evidence="1 2">SM868</strain>
    </source>
</reference>
<comment type="caution">
    <text evidence="1">The sequence shown here is derived from an EMBL/GenBank/DDBJ whole genome shotgun (WGS) entry which is preliminary data.</text>
</comment>